<evidence type="ECO:0000313" key="1">
    <source>
        <dbReference type="EMBL" id="KKL81774.1"/>
    </source>
</evidence>
<proteinExistence type="predicted"/>
<comment type="caution">
    <text evidence="1">The sequence shown here is derived from an EMBL/GenBank/DDBJ whole genome shotgun (WGS) entry which is preliminary data.</text>
</comment>
<name>A0A0F9F5U8_9ZZZZ</name>
<gene>
    <name evidence="1" type="ORF">LCGC14_1991390</name>
</gene>
<organism evidence="1">
    <name type="scientific">marine sediment metagenome</name>
    <dbReference type="NCBI Taxonomy" id="412755"/>
    <lineage>
        <taxon>unclassified sequences</taxon>
        <taxon>metagenomes</taxon>
        <taxon>ecological metagenomes</taxon>
    </lineage>
</organism>
<feature type="non-terminal residue" evidence="1">
    <location>
        <position position="1"/>
    </location>
</feature>
<dbReference type="AlphaFoldDB" id="A0A0F9F5U8"/>
<dbReference type="EMBL" id="LAZR01022469">
    <property type="protein sequence ID" value="KKL81774.1"/>
    <property type="molecule type" value="Genomic_DNA"/>
</dbReference>
<protein>
    <submittedName>
        <fullName evidence="1">Uncharacterized protein</fullName>
    </submittedName>
</protein>
<reference evidence="1" key="1">
    <citation type="journal article" date="2015" name="Nature">
        <title>Complex archaea that bridge the gap between prokaryotes and eukaryotes.</title>
        <authorList>
            <person name="Spang A."/>
            <person name="Saw J.H."/>
            <person name="Jorgensen S.L."/>
            <person name="Zaremba-Niedzwiedzka K."/>
            <person name="Martijn J."/>
            <person name="Lind A.E."/>
            <person name="van Eijk R."/>
            <person name="Schleper C."/>
            <person name="Guy L."/>
            <person name="Ettema T.J."/>
        </authorList>
    </citation>
    <scope>NUCLEOTIDE SEQUENCE</scope>
</reference>
<sequence length="106" mass="11978">FQHSAVDRALIDDPYDYNRDGLVDATDQIIARNNQTNPLTMLRLITASAQDVATKQTTELEPLSPKILAADLDWLYEFERMSTKNNRPKRSSVEEAVDLLIATESI</sequence>
<accession>A0A0F9F5U8</accession>